<dbReference type="Proteomes" id="UP000297025">
    <property type="component" value="Chromosome"/>
</dbReference>
<dbReference type="FunFam" id="2.40.50.140:FF:000006">
    <property type="entry name" value="Cold shock protein CspC"/>
    <property type="match status" value="1"/>
</dbReference>
<accession>A0A4P7UBN6</accession>
<dbReference type="Pfam" id="PF00313">
    <property type="entry name" value="CSD"/>
    <property type="match status" value="1"/>
</dbReference>
<dbReference type="KEGG" id="ndp:E2C04_02515"/>
<dbReference type="InterPro" id="IPR012340">
    <property type="entry name" value="NA-bd_OB-fold"/>
</dbReference>
<feature type="domain" description="CSD" evidence="5">
    <location>
        <begin position="1"/>
        <end position="67"/>
    </location>
</feature>
<keyword evidence="2" id="KW-0963">Cytoplasm</keyword>
<reference evidence="6 7" key="1">
    <citation type="journal article" date="2008" name="Int. J. Syst. Evol. Microbiol.">
        <title>Nocardioides daphniae sp. nov., isolated from Daphnia cucullata (Crustacea: Cladocera).</title>
        <authorList>
            <person name="Toth E.M."/>
            <person name="Keki Z."/>
            <person name="Homonnay Z.G."/>
            <person name="Borsodi A.K."/>
            <person name="Marialigeti K."/>
            <person name="Schumann P."/>
        </authorList>
    </citation>
    <scope>NUCLEOTIDE SEQUENCE [LARGE SCALE GENOMIC DNA]</scope>
    <source>
        <strain evidence="6 7">JCM 16608</strain>
    </source>
</reference>
<evidence type="ECO:0000256" key="1">
    <source>
        <dbReference type="ARBA" id="ARBA00004496"/>
    </source>
</evidence>
<feature type="compositionally biased region" description="Basic residues" evidence="4">
    <location>
        <begin position="170"/>
        <end position="182"/>
    </location>
</feature>
<feature type="compositionally biased region" description="Low complexity" evidence="4">
    <location>
        <begin position="112"/>
        <end position="123"/>
    </location>
</feature>
<evidence type="ECO:0000313" key="7">
    <source>
        <dbReference type="Proteomes" id="UP000297025"/>
    </source>
</evidence>
<feature type="compositionally biased region" description="Basic and acidic residues" evidence="4">
    <location>
        <begin position="183"/>
        <end position="194"/>
    </location>
</feature>
<dbReference type="InterPro" id="IPR011129">
    <property type="entry name" value="CSD"/>
</dbReference>
<organism evidence="6 7">
    <name type="scientific">Nocardioides daphniae</name>
    <dbReference type="NCBI Taxonomy" id="402297"/>
    <lineage>
        <taxon>Bacteria</taxon>
        <taxon>Bacillati</taxon>
        <taxon>Actinomycetota</taxon>
        <taxon>Actinomycetes</taxon>
        <taxon>Propionibacteriales</taxon>
        <taxon>Nocardioidaceae</taxon>
        <taxon>Nocardioides</taxon>
    </lineage>
</organism>
<dbReference type="GO" id="GO:0005737">
    <property type="term" value="C:cytoplasm"/>
    <property type="evidence" value="ECO:0007669"/>
    <property type="project" value="UniProtKB-SubCell"/>
</dbReference>
<dbReference type="PRINTS" id="PR00050">
    <property type="entry name" value="COLDSHOCK"/>
</dbReference>
<evidence type="ECO:0000256" key="2">
    <source>
        <dbReference type="ARBA" id="ARBA00022490"/>
    </source>
</evidence>
<evidence type="ECO:0000256" key="4">
    <source>
        <dbReference type="SAM" id="MobiDB-lite"/>
    </source>
</evidence>
<feature type="region of interest" description="Disordered" evidence="4">
    <location>
        <begin position="50"/>
        <end position="123"/>
    </location>
</feature>
<dbReference type="PROSITE" id="PS00352">
    <property type="entry name" value="CSD_1"/>
    <property type="match status" value="1"/>
</dbReference>
<evidence type="ECO:0000256" key="3">
    <source>
        <dbReference type="RuleBase" id="RU000408"/>
    </source>
</evidence>
<comment type="subcellular location">
    <subcellularLocation>
        <location evidence="1 3">Cytoplasm</location>
    </subcellularLocation>
</comment>
<dbReference type="OrthoDB" id="7477356at2"/>
<evidence type="ECO:0000259" key="5">
    <source>
        <dbReference type="PROSITE" id="PS51857"/>
    </source>
</evidence>
<dbReference type="InterPro" id="IPR050181">
    <property type="entry name" value="Cold_shock_domain"/>
</dbReference>
<dbReference type="AlphaFoldDB" id="A0A4P7UBN6"/>
<dbReference type="PROSITE" id="PS51857">
    <property type="entry name" value="CSD_2"/>
    <property type="match status" value="1"/>
</dbReference>
<proteinExistence type="predicted"/>
<dbReference type="PANTHER" id="PTHR11544">
    <property type="entry name" value="COLD SHOCK DOMAIN CONTAINING PROTEINS"/>
    <property type="match status" value="1"/>
</dbReference>
<dbReference type="Gene3D" id="2.40.50.140">
    <property type="entry name" value="Nucleic acid-binding proteins"/>
    <property type="match status" value="1"/>
</dbReference>
<dbReference type="SUPFAM" id="SSF50249">
    <property type="entry name" value="Nucleic acid-binding proteins"/>
    <property type="match status" value="1"/>
</dbReference>
<dbReference type="InterPro" id="IPR019844">
    <property type="entry name" value="CSD_CS"/>
</dbReference>
<dbReference type="InterPro" id="IPR002059">
    <property type="entry name" value="CSP_DNA-bd"/>
</dbReference>
<sequence>MAQGTVKWFNAEKGFGFIAQEDGGDDVFVHYSAIQSQGYKSLDENQKVEFDVTQGPRAPRRRTSVPSDPVGRTCPRSVPRPRPTGRGLGPFRPRRRPPKAHFPESVKGHCGGFSPPSDGGDFGDSSFMGGMSGQACGWKTRWSSGRLGDSSARVHTGQRAWRRSKGDRSLRRHARGRRPHGRGRVDDQPHRRRQ</sequence>
<feature type="region of interest" description="Disordered" evidence="4">
    <location>
        <begin position="137"/>
        <end position="194"/>
    </location>
</feature>
<name>A0A4P7UBN6_9ACTN</name>
<gene>
    <name evidence="6" type="ORF">E2C04_02515</name>
</gene>
<dbReference type="CDD" id="cd04458">
    <property type="entry name" value="CSP_CDS"/>
    <property type="match status" value="1"/>
</dbReference>
<evidence type="ECO:0000313" key="6">
    <source>
        <dbReference type="EMBL" id="QCC76359.1"/>
    </source>
</evidence>
<dbReference type="EMBL" id="CP038462">
    <property type="protein sequence ID" value="QCC76359.1"/>
    <property type="molecule type" value="Genomic_DNA"/>
</dbReference>
<dbReference type="SMART" id="SM00357">
    <property type="entry name" value="CSP"/>
    <property type="match status" value="1"/>
</dbReference>
<dbReference type="GO" id="GO:0003676">
    <property type="term" value="F:nucleic acid binding"/>
    <property type="evidence" value="ECO:0007669"/>
    <property type="project" value="InterPro"/>
</dbReference>
<protein>
    <submittedName>
        <fullName evidence="6">Cold shock domain-containing protein</fullName>
    </submittedName>
</protein>